<comment type="caution">
    <text evidence="3">The sequence shown here is derived from an EMBL/GenBank/DDBJ whole genome shotgun (WGS) entry which is preliminary data.</text>
</comment>
<feature type="signal peptide" evidence="2">
    <location>
        <begin position="1"/>
        <end position="26"/>
    </location>
</feature>
<dbReference type="Proteomes" id="UP001197114">
    <property type="component" value="Unassembled WGS sequence"/>
</dbReference>
<evidence type="ECO:0000313" key="4">
    <source>
        <dbReference type="Proteomes" id="UP001197114"/>
    </source>
</evidence>
<name>A0ABS6YW67_9ACTN</name>
<reference evidence="3 4" key="1">
    <citation type="submission" date="2019-11" db="EMBL/GenBank/DDBJ databases">
        <authorList>
            <person name="Ay H."/>
        </authorList>
    </citation>
    <scope>NUCLEOTIDE SEQUENCE [LARGE SCALE GENOMIC DNA]</scope>
    <source>
        <strain evidence="3 4">BG9H</strain>
    </source>
</reference>
<evidence type="ECO:0000256" key="2">
    <source>
        <dbReference type="SAM" id="SignalP"/>
    </source>
</evidence>
<protein>
    <recommendedName>
        <fullName evidence="5">Lipoprotein</fullName>
    </recommendedName>
</protein>
<gene>
    <name evidence="3" type="ORF">GKQ77_29730</name>
</gene>
<dbReference type="EMBL" id="WMBF01000585">
    <property type="protein sequence ID" value="MBW5425693.1"/>
    <property type="molecule type" value="Genomic_DNA"/>
</dbReference>
<evidence type="ECO:0008006" key="5">
    <source>
        <dbReference type="Google" id="ProtNLM"/>
    </source>
</evidence>
<dbReference type="RefSeq" id="WP_219692250.1">
    <property type="nucleotide sequence ID" value="NZ_WMBF01000585.1"/>
</dbReference>
<feature type="compositionally biased region" description="Low complexity" evidence="1">
    <location>
        <begin position="124"/>
        <end position="143"/>
    </location>
</feature>
<sequence length="191" mass="19995">MHAIRVASAALLTATVLTLTIPPASANVTRDETNNNITSFGFRVTPSTVAAGGQVTLSVDGCEGDTKVTSGIFDDAHIPKGQASTTAKVFWDAKPGAMYEVTFDCKGETGKTDLTIATGRPDGNNHQNPNQNHDQQQYPNQNPVHKGVKAGVGGSLGGLDLHEIALGGTLILGTLATAYYKTRRRTGDDSS</sequence>
<feature type="region of interest" description="Disordered" evidence="1">
    <location>
        <begin position="115"/>
        <end position="149"/>
    </location>
</feature>
<evidence type="ECO:0000256" key="1">
    <source>
        <dbReference type="SAM" id="MobiDB-lite"/>
    </source>
</evidence>
<feature type="chain" id="PRO_5045206748" description="Lipoprotein" evidence="2">
    <location>
        <begin position="27"/>
        <end position="191"/>
    </location>
</feature>
<proteinExistence type="predicted"/>
<evidence type="ECO:0000313" key="3">
    <source>
        <dbReference type="EMBL" id="MBW5425693.1"/>
    </source>
</evidence>
<keyword evidence="2" id="KW-0732">Signal</keyword>
<keyword evidence="4" id="KW-1185">Reference proteome</keyword>
<organism evidence="3 4">
    <name type="scientific">Streptomyces anatolicus</name>
    <dbReference type="NCBI Taxonomy" id="2675858"/>
    <lineage>
        <taxon>Bacteria</taxon>
        <taxon>Bacillati</taxon>
        <taxon>Actinomycetota</taxon>
        <taxon>Actinomycetes</taxon>
        <taxon>Kitasatosporales</taxon>
        <taxon>Streptomycetaceae</taxon>
        <taxon>Streptomyces</taxon>
    </lineage>
</organism>
<accession>A0ABS6YW67</accession>